<keyword evidence="1" id="KW-1133">Transmembrane helix</keyword>
<keyword evidence="1" id="KW-0812">Transmembrane</keyword>
<dbReference type="Proteomes" id="UP001153642">
    <property type="component" value="Unassembled WGS sequence"/>
</dbReference>
<keyword evidence="1" id="KW-0472">Membrane</keyword>
<keyword evidence="3" id="KW-1185">Reference proteome</keyword>
<dbReference type="RefSeq" id="WP_277901290.1">
    <property type="nucleotide sequence ID" value="NZ_JAPMUA010000007.1"/>
</dbReference>
<dbReference type="EMBL" id="JAPMUA010000007">
    <property type="protein sequence ID" value="MDG3587478.1"/>
    <property type="molecule type" value="Genomic_DNA"/>
</dbReference>
<evidence type="ECO:0000313" key="2">
    <source>
        <dbReference type="EMBL" id="MDG3587478.1"/>
    </source>
</evidence>
<evidence type="ECO:0000313" key="3">
    <source>
        <dbReference type="Proteomes" id="UP001153642"/>
    </source>
</evidence>
<proteinExistence type="predicted"/>
<accession>A0ABT6FW26</accession>
<evidence type="ECO:0000256" key="1">
    <source>
        <dbReference type="SAM" id="Phobius"/>
    </source>
</evidence>
<protein>
    <recommendedName>
        <fullName evidence="4">Glycerophosphoryl diester phosphodiesterase membrane domain-containing protein</fullName>
    </recommendedName>
</protein>
<name>A0ABT6FW26_9FLAO</name>
<comment type="caution">
    <text evidence="2">The sequence shown here is derived from an EMBL/GenBank/DDBJ whole genome shotgun (WGS) entry which is preliminary data.</text>
</comment>
<feature type="transmembrane region" description="Helical" evidence="1">
    <location>
        <begin position="37"/>
        <end position="64"/>
    </location>
</feature>
<feature type="transmembrane region" description="Helical" evidence="1">
    <location>
        <begin position="196"/>
        <end position="229"/>
    </location>
</feature>
<organism evidence="2 3">
    <name type="scientific">Galbibacter pacificus</name>
    <dbReference type="NCBI Taxonomy" id="2996052"/>
    <lineage>
        <taxon>Bacteria</taxon>
        <taxon>Pseudomonadati</taxon>
        <taxon>Bacteroidota</taxon>
        <taxon>Flavobacteriia</taxon>
        <taxon>Flavobacteriales</taxon>
        <taxon>Flavobacteriaceae</taxon>
        <taxon>Galbibacter</taxon>
    </lineage>
</organism>
<sequence length="256" mass="28501">MNFSSVLSRIERNNPLDFGNIFSKSIDLFKKTWGQGVLLVVATIILMIPAMIILYIPIIGAAVVGSNNPEMQAGNVSPWTMLPFFLLLIPVMLVMQTGMLGLMAGYYKMVHKRDMDMETPTGDMFVFLKGVYLKKLFTLSFFSIGIALLATLLCYFPVIYVSVPLAFVSVVFAFNPELSPKEIIKLCFKLGNKKWLISFGLIFISGFLAQLVGMLLCGIGIFFTASFAYLPVYQVYKETVGFEDEDEIGQIGISEV</sequence>
<feature type="transmembrane region" description="Helical" evidence="1">
    <location>
        <begin position="84"/>
        <end position="107"/>
    </location>
</feature>
<gene>
    <name evidence="2" type="ORF">OSR52_16565</name>
</gene>
<evidence type="ECO:0008006" key="4">
    <source>
        <dbReference type="Google" id="ProtNLM"/>
    </source>
</evidence>
<feature type="transmembrane region" description="Helical" evidence="1">
    <location>
        <begin position="136"/>
        <end position="153"/>
    </location>
</feature>
<reference evidence="2" key="1">
    <citation type="submission" date="2022-11" db="EMBL/GenBank/DDBJ databases">
        <title>High-quality draft genome sequence of Galbibacter sp. strain CMA-7.</title>
        <authorList>
            <person name="Wei L."/>
            <person name="Dong C."/>
            <person name="Shao Z."/>
        </authorList>
    </citation>
    <scope>NUCLEOTIDE SEQUENCE</scope>
    <source>
        <strain evidence="2">CMA-7</strain>
    </source>
</reference>